<feature type="domain" description="HTH araC/xylS-type" evidence="4">
    <location>
        <begin position="294"/>
        <end position="392"/>
    </location>
</feature>
<evidence type="ECO:0000259" key="4">
    <source>
        <dbReference type="PROSITE" id="PS01124"/>
    </source>
</evidence>
<accession>A0A398AXK5</accession>
<dbReference type="Pfam" id="PF17853">
    <property type="entry name" value="GGDEF_2"/>
    <property type="match status" value="1"/>
</dbReference>
<gene>
    <name evidence="5" type="ORF">D1970_19275</name>
</gene>
<evidence type="ECO:0000256" key="1">
    <source>
        <dbReference type="ARBA" id="ARBA00023015"/>
    </source>
</evidence>
<name>A0A398AXK5_9BACI</name>
<dbReference type="AlphaFoldDB" id="A0A398AXK5"/>
<dbReference type="EMBL" id="QWVT01000039">
    <property type="protein sequence ID" value="RID82315.1"/>
    <property type="molecule type" value="Genomic_DNA"/>
</dbReference>
<dbReference type="SMART" id="SM00342">
    <property type="entry name" value="HTH_ARAC"/>
    <property type="match status" value="1"/>
</dbReference>
<keyword evidence="1" id="KW-0805">Transcription regulation</keyword>
<reference evidence="5 6" key="1">
    <citation type="submission" date="2018-08" db="EMBL/GenBank/DDBJ databases">
        <title>Bacillus jemisoniae sp. nov., Bacillus chryseoplanitiae sp. nov., Bacillus resnikiae sp. nov., and Bacillus frankliniae sp. nov., isolated from Viking spacecraft and associated surfaces.</title>
        <authorList>
            <person name="Seuylemezian A."/>
            <person name="Vaishampayan P."/>
        </authorList>
    </citation>
    <scope>NUCLEOTIDE SEQUENCE [LARGE SCALE GENOMIC DNA]</scope>
    <source>
        <strain evidence="5 6">JJ-247</strain>
    </source>
</reference>
<organism evidence="5 6">
    <name type="scientific">Mesobacillus zeae</name>
    <dbReference type="NCBI Taxonomy" id="1917180"/>
    <lineage>
        <taxon>Bacteria</taxon>
        <taxon>Bacillati</taxon>
        <taxon>Bacillota</taxon>
        <taxon>Bacilli</taxon>
        <taxon>Bacillales</taxon>
        <taxon>Bacillaceae</taxon>
        <taxon>Mesobacillus</taxon>
    </lineage>
</organism>
<sequence length="398" mass="46536">MYSIQLIIDKEEKEKLSEWIEDEFHATCKIVSDLGGNDRQVLFVEINRLLDWMIIHRMRKQNKDIVVFPVIDKEMLHTAPIAMQLNASYLFVKPLKKNCFVRNVKRVLAYEKNVASGTEDSLVPLQEVFLRSVLRGEVISEREFTETNLFPDGNAIPNTVFFIQGFVKDEEREERDGWQAPQLIQQALKRQLLNEAGQVFFVPYRKHLLMLLRLPSVYVSPRFWKQGETAILKVIGELEEKYGIHLYIGAGSIYSEPQMLHHSYKEAGSARRTPPYQRLQLRYFEETAKDPQIQKSIEYITKYYGEGLTATEVAAHINFSPTYFSRLFKKETGRSFVEYVTFVRLQRAIYRLRHTDLTIEQIADETGFNTPNYFSNIFKRYAGLAPTEYRATKEILFV</sequence>
<proteinExistence type="predicted"/>
<dbReference type="Gene3D" id="1.10.10.60">
    <property type="entry name" value="Homeodomain-like"/>
    <property type="match status" value="2"/>
</dbReference>
<dbReference type="GO" id="GO:0043565">
    <property type="term" value="F:sequence-specific DNA binding"/>
    <property type="evidence" value="ECO:0007669"/>
    <property type="project" value="InterPro"/>
</dbReference>
<dbReference type="RefSeq" id="WP_119114488.1">
    <property type="nucleotide sequence ID" value="NZ_CBCSEO010000023.1"/>
</dbReference>
<dbReference type="Pfam" id="PF12833">
    <property type="entry name" value="HTH_18"/>
    <property type="match status" value="1"/>
</dbReference>
<dbReference type="SUPFAM" id="SSF46689">
    <property type="entry name" value="Homeodomain-like"/>
    <property type="match status" value="2"/>
</dbReference>
<evidence type="ECO:0000256" key="2">
    <source>
        <dbReference type="ARBA" id="ARBA00023125"/>
    </source>
</evidence>
<dbReference type="GO" id="GO:0003700">
    <property type="term" value="F:DNA-binding transcription factor activity"/>
    <property type="evidence" value="ECO:0007669"/>
    <property type="project" value="InterPro"/>
</dbReference>
<comment type="caution">
    <text evidence="5">The sequence shown here is derived from an EMBL/GenBank/DDBJ whole genome shotgun (WGS) entry which is preliminary data.</text>
</comment>
<dbReference type="InterPro" id="IPR009057">
    <property type="entry name" value="Homeodomain-like_sf"/>
</dbReference>
<dbReference type="PROSITE" id="PS00041">
    <property type="entry name" value="HTH_ARAC_FAMILY_1"/>
    <property type="match status" value="1"/>
</dbReference>
<evidence type="ECO:0000313" key="5">
    <source>
        <dbReference type="EMBL" id="RID82315.1"/>
    </source>
</evidence>
<evidence type="ECO:0000313" key="6">
    <source>
        <dbReference type="Proteomes" id="UP000265816"/>
    </source>
</evidence>
<dbReference type="InterPro" id="IPR041522">
    <property type="entry name" value="CdaR_GGDEF"/>
</dbReference>
<keyword evidence="6" id="KW-1185">Reference proteome</keyword>
<dbReference type="InterPro" id="IPR018060">
    <property type="entry name" value="HTH_AraC"/>
</dbReference>
<keyword evidence="3" id="KW-0804">Transcription</keyword>
<protein>
    <submittedName>
        <fullName evidence="5">AraC family transcriptional regulator</fullName>
    </submittedName>
</protein>
<keyword evidence="2" id="KW-0238">DNA-binding</keyword>
<dbReference type="InterPro" id="IPR020449">
    <property type="entry name" value="Tscrpt_reg_AraC-type_HTH"/>
</dbReference>
<evidence type="ECO:0000256" key="3">
    <source>
        <dbReference type="ARBA" id="ARBA00023163"/>
    </source>
</evidence>
<dbReference type="PANTHER" id="PTHR43280">
    <property type="entry name" value="ARAC-FAMILY TRANSCRIPTIONAL REGULATOR"/>
    <property type="match status" value="1"/>
</dbReference>
<dbReference type="Proteomes" id="UP000265816">
    <property type="component" value="Unassembled WGS sequence"/>
</dbReference>
<dbReference type="PROSITE" id="PS01124">
    <property type="entry name" value="HTH_ARAC_FAMILY_2"/>
    <property type="match status" value="1"/>
</dbReference>
<dbReference type="PRINTS" id="PR00032">
    <property type="entry name" value="HTHARAC"/>
</dbReference>
<dbReference type="PANTHER" id="PTHR43280:SF28">
    <property type="entry name" value="HTH-TYPE TRANSCRIPTIONAL ACTIVATOR RHAS"/>
    <property type="match status" value="1"/>
</dbReference>
<dbReference type="OrthoDB" id="9788446at2"/>
<dbReference type="InterPro" id="IPR018062">
    <property type="entry name" value="HTH_AraC-typ_CS"/>
</dbReference>